<dbReference type="STRING" id="686624.SAMN04488242_0252"/>
<feature type="domain" description="NAD(P)-binding" evidence="1">
    <location>
        <begin position="6"/>
        <end position="187"/>
    </location>
</feature>
<dbReference type="InterPro" id="IPR052718">
    <property type="entry name" value="NmrA-type_oxidoreductase"/>
</dbReference>
<dbReference type="RefSeq" id="WP_093248209.1">
    <property type="nucleotide sequence ID" value="NZ_FNGP01000001.1"/>
</dbReference>
<protein>
    <submittedName>
        <fullName evidence="2">NAD(P)H dehydrogenase (Quinone)</fullName>
    </submittedName>
</protein>
<dbReference type="EMBL" id="FNGP01000001">
    <property type="protein sequence ID" value="SDL11280.1"/>
    <property type="molecule type" value="Genomic_DNA"/>
</dbReference>
<name>A0A1G9HE76_9ACTN</name>
<evidence type="ECO:0000313" key="2">
    <source>
        <dbReference type="EMBL" id="SDL11280.1"/>
    </source>
</evidence>
<dbReference type="CDD" id="cd05269">
    <property type="entry name" value="TMR_SDR_a"/>
    <property type="match status" value="1"/>
</dbReference>
<dbReference type="Proteomes" id="UP000199475">
    <property type="component" value="Unassembled WGS sequence"/>
</dbReference>
<sequence length="291" mass="30754">MIVVTGATGPFGHAVVQHLLERGVPAGEIVAAARAPERAGALASQGVGVREADYDRPETLAAAFAGADRLMFVSANGPNEVRIAQHRSVVDAAKRAGVGLVVYTSLVDAPDSPLILAPVHRDTEQALVDSGLPTVLLRNGWYTENFTGNLQYAVDQGVIVGAADEDARIASASRADLAEAAAAVLTSDVRGGEVYELTGDDAWTPKELASTADEIMEHKPVVYRQLSPEEYAQVLAGAGVPPFMVDIIVDADLRMSEGVFSRTSGDLRRLLGRPTRTLRDSVWDALQIGSS</sequence>
<dbReference type="PANTHER" id="PTHR47129">
    <property type="entry name" value="QUINONE OXIDOREDUCTASE 2"/>
    <property type="match status" value="1"/>
</dbReference>
<gene>
    <name evidence="2" type="ORF">SAMN04488242_0252</name>
</gene>
<organism evidence="2 3">
    <name type="scientific">Tessaracoccus oleiagri</name>
    <dbReference type="NCBI Taxonomy" id="686624"/>
    <lineage>
        <taxon>Bacteria</taxon>
        <taxon>Bacillati</taxon>
        <taxon>Actinomycetota</taxon>
        <taxon>Actinomycetes</taxon>
        <taxon>Propionibacteriales</taxon>
        <taxon>Propionibacteriaceae</taxon>
        <taxon>Tessaracoccus</taxon>
    </lineage>
</organism>
<keyword evidence="3" id="KW-1185">Reference proteome</keyword>
<dbReference type="PANTHER" id="PTHR47129:SF1">
    <property type="entry name" value="NMRA-LIKE DOMAIN-CONTAINING PROTEIN"/>
    <property type="match status" value="1"/>
</dbReference>
<evidence type="ECO:0000313" key="3">
    <source>
        <dbReference type="Proteomes" id="UP000199475"/>
    </source>
</evidence>
<dbReference type="InterPro" id="IPR016040">
    <property type="entry name" value="NAD(P)-bd_dom"/>
</dbReference>
<accession>A0A1G9HE76</accession>
<dbReference type="Pfam" id="PF13460">
    <property type="entry name" value="NAD_binding_10"/>
    <property type="match status" value="1"/>
</dbReference>
<dbReference type="AlphaFoldDB" id="A0A1G9HE76"/>
<reference evidence="2 3" key="1">
    <citation type="submission" date="2016-10" db="EMBL/GenBank/DDBJ databases">
        <authorList>
            <person name="de Groot N.N."/>
        </authorList>
    </citation>
    <scope>NUCLEOTIDE SEQUENCE [LARGE SCALE GENOMIC DNA]</scope>
    <source>
        <strain evidence="2 3">CGMCC 1.9159</strain>
    </source>
</reference>
<dbReference type="InterPro" id="IPR036291">
    <property type="entry name" value="NAD(P)-bd_dom_sf"/>
</dbReference>
<dbReference type="OrthoDB" id="5510591at2"/>
<evidence type="ECO:0000259" key="1">
    <source>
        <dbReference type="Pfam" id="PF13460"/>
    </source>
</evidence>
<proteinExistence type="predicted"/>
<dbReference type="SUPFAM" id="SSF51735">
    <property type="entry name" value="NAD(P)-binding Rossmann-fold domains"/>
    <property type="match status" value="1"/>
</dbReference>
<dbReference type="Gene3D" id="3.90.25.10">
    <property type="entry name" value="UDP-galactose 4-epimerase, domain 1"/>
    <property type="match status" value="1"/>
</dbReference>
<dbReference type="Gene3D" id="3.40.50.720">
    <property type="entry name" value="NAD(P)-binding Rossmann-like Domain"/>
    <property type="match status" value="1"/>
</dbReference>